<dbReference type="Proteomes" id="UP001212498">
    <property type="component" value="Unassembled WGS sequence"/>
</dbReference>
<evidence type="ECO:0000313" key="1">
    <source>
        <dbReference type="EMBL" id="MDA0646118.1"/>
    </source>
</evidence>
<evidence type="ECO:0000313" key="2">
    <source>
        <dbReference type="Proteomes" id="UP001212498"/>
    </source>
</evidence>
<accession>A0ABT4T9C1</accession>
<dbReference type="RefSeq" id="WP_148033545.1">
    <property type="nucleotide sequence ID" value="NZ_BAABFD010000014.1"/>
</dbReference>
<comment type="caution">
    <text evidence="1">The sequence shown here is derived from an EMBL/GenBank/DDBJ whole genome shotgun (WGS) entry which is preliminary data.</text>
</comment>
<keyword evidence="2" id="KW-1185">Reference proteome</keyword>
<gene>
    <name evidence="1" type="ORF">OUY24_36295</name>
</gene>
<organism evidence="1 2">
    <name type="scientific">Nonomuraea ferruginea</name>
    <dbReference type="NCBI Taxonomy" id="46174"/>
    <lineage>
        <taxon>Bacteria</taxon>
        <taxon>Bacillati</taxon>
        <taxon>Actinomycetota</taxon>
        <taxon>Actinomycetes</taxon>
        <taxon>Streptosporangiales</taxon>
        <taxon>Streptosporangiaceae</taxon>
        <taxon>Nonomuraea</taxon>
    </lineage>
</organism>
<sequence>MASSYTSERRAHLQGLAEVLPRHGLVSRMVGEEEPLLWVWHPHTSRQTLVFATPSERGWLFLWAPGGTGGADDLDRTARALRETLGSA</sequence>
<proteinExistence type="predicted"/>
<name>A0ABT4T9C1_9ACTN</name>
<reference evidence="1 2" key="1">
    <citation type="submission" date="2022-11" db="EMBL/GenBank/DDBJ databases">
        <title>Nonomuraea corallina sp. nov., a new species of the genus Nonomuraea isolated from sea side sediment in Thai sea.</title>
        <authorList>
            <person name="Ngamcharungchit C."/>
            <person name="Matsumoto A."/>
            <person name="Suriyachadkun C."/>
            <person name="Panbangred W."/>
            <person name="Inahashi Y."/>
            <person name="Intra B."/>
        </authorList>
    </citation>
    <scope>NUCLEOTIDE SEQUENCE [LARGE SCALE GENOMIC DNA]</scope>
    <source>
        <strain evidence="1 2">DSM 43553</strain>
    </source>
</reference>
<dbReference type="EMBL" id="JAPNUD010000174">
    <property type="protein sequence ID" value="MDA0646118.1"/>
    <property type="molecule type" value="Genomic_DNA"/>
</dbReference>
<protein>
    <submittedName>
        <fullName evidence="1">Uncharacterized protein</fullName>
    </submittedName>
</protein>